<evidence type="ECO:0000256" key="1">
    <source>
        <dbReference type="SAM" id="Phobius"/>
    </source>
</evidence>
<reference evidence="2 3" key="1">
    <citation type="submission" date="2005-09" db="EMBL/GenBank/DDBJ databases">
        <authorList>
            <person name="Mural R.J."/>
            <person name="Li P.W."/>
            <person name="Adams M.D."/>
            <person name="Amanatides P.G."/>
            <person name="Baden-Tillson H."/>
            <person name="Barnstead M."/>
            <person name="Chin S.H."/>
            <person name="Dew I."/>
            <person name="Evans C.A."/>
            <person name="Ferriera S."/>
            <person name="Flanigan M."/>
            <person name="Fosler C."/>
            <person name="Glodek A."/>
            <person name="Gu Z."/>
            <person name="Holt R.A."/>
            <person name="Jennings D."/>
            <person name="Kraft C.L."/>
            <person name="Lu F."/>
            <person name="Nguyen T."/>
            <person name="Nusskern D.R."/>
            <person name="Pfannkoch C.M."/>
            <person name="Sitter C."/>
            <person name="Sutton G.G."/>
            <person name="Venter J.C."/>
            <person name="Wang Z."/>
            <person name="Woodage T."/>
            <person name="Zheng X.H."/>
            <person name="Zhong F."/>
        </authorList>
    </citation>
    <scope>NUCLEOTIDE SEQUENCE [LARGE SCALE GENOMIC DNA]</scope>
    <source>
        <strain>BN</strain>
        <strain evidence="3">Sprague-Dawley</strain>
    </source>
</reference>
<evidence type="ECO:0000313" key="3">
    <source>
        <dbReference type="Proteomes" id="UP000234681"/>
    </source>
</evidence>
<proteinExistence type="predicted"/>
<dbReference type="Proteomes" id="UP000234681">
    <property type="component" value="Chromosome 9"/>
</dbReference>
<organism evidence="2 3">
    <name type="scientific">Rattus norvegicus</name>
    <name type="common">Rat</name>
    <dbReference type="NCBI Taxonomy" id="10116"/>
    <lineage>
        <taxon>Eukaryota</taxon>
        <taxon>Metazoa</taxon>
        <taxon>Chordata</taxon>
        <taxon>Craniata</taxon>
        <taxon>Vertebrata</taxon>
        <taxon>Euteleostomi</taxon>
        <taxon>Mammalia</taxon>
        <taxon>Eutheria</taxon>
        <taxon>Euarchontoglires</taxon>
        <taxon>Glires</taxon>
        <taxon>Rodentia</taxon>
        <taxon>Myomorpha</taxon>
        <taxon>Muroidea</taxon>
        <taxon>Muridae</taxon>
        <taxon>Murinae</taxon>
        <taxon>Rattus</taxon>
    </lineage>
</organism>
<dbReference type="AlphaFoldDB" id="A6JR78"/>
<name>A6JR78_RAT</name>
<evidence type="ECO:0000313" key="2">
    <source>
        <dbReference type="EMBL" id="EDL91877.1"/>
    </source>
</evidence>
<protein>
    <submittedName>
        <fullName evidence="2">RCG55679</fullName>
    </submittedName>
</protein>
<keyword evidence="1" id="KW-1133">Transmembrane helix</keyword>
<feature type="transmembrane region" description="Helical" evidence="1">
    <location>
        <begin position="16"/>
        <end position="37"/>
    </location>
</feature>
<keyword evidence="1" id="KW-0812">Transmembrane</keyword>
<dbReference type="EMBL" id="CH473997">
    <property type="protein sequence ID" value="EDL91877.1"/>
    <property type="molecule type" value="Genomic_DNA"/>
</dbReference>
<accession>A6JR78</accession>
<keyword evidence="1" id="KW-0472">Membrane</keyword>
<sequence length="42" mass="4773">MPYSLQVSVPASHRRLIFVFNVAAASVILIVFLRDLLMWKAV</sequence>
<gene>
    <name evidence="2" type="ORF">rCG_55679</name>
</gene>